<comment type="caution">
    <text evidence="3">The sequence shown here is derived from an EMBL/GenBank/DDBJ whole genome shotgun (WGS) entry which is preliminary data.</text>
</comment>
<dbReference type="Pfam" id="PF05036">
    <property type="entry name" value="SPOR"/>
    <property type="match status" value="1"/>
</dbReference>
<dbReference type="SUPFAM" id="SSF110997">
    <property type="entry name" value="Sporulation related repeat"/>
    <property type="match status" value="1"/>
</dbReference>
<evidence type="ECO:0000313" key="3">
    <source>
        <dbReference type="EMBL" id="CAH1002492.1"/>
    </source>
</evidence>
<dbReference type="Gene3D" id="3.30.70.1070">
    <property type="entry name" value="Sporulation related repeat"/>
    <property type="match status" value="1"/>
</dbReference>
<dbReference type="Proteomes" id="UP000837803">
    <property type="component" value="Unassembled WGS sequence"/>
</dbReference>
<accession>A0ABN8FE58</accession>
<sequence>MRHLLVLTLLLTASALATAQQQRMIMVTPDADVERVLNLFAEINETNEEVEGWRVQILATTDRQQLERTETEFKATYPSVPVDWVHNSPYYKLRAGAFFTRAEADGLRQRLSREFEGVYLVKDEVTEAELLDMY</sequence>
<organism evidence="3 4">
    <name type="scientific">Neolewinella maritima</name>
    <dbReference type="NCBI Taxonomy" id="1383882"/>
    <lineage>
        <taxon>Bacteria</taxon>
        <taxon>Pseudomonadati</taxon>
        <taxon>Bacteroidota</taxon>
        <taxon>Saprospiria</taxon>
        <taxon>Saprospirales</taxon>
        <taxon>Lewinellaceae</taxon>
        <taxon>Neolewinella</taxon>
    </lineage>
</organism>
<keyword evidence="1" id="KW-0732">Signal</keyword>
<feature type="domain" description="SPOR" evidence="2">
    <location>
        <begin position="47"/>
        <end position="124"/>
    </location>
</feature>
<evidence type="ECO:0000259" key="2">
    <source>
        <dbReference type="PROSITE" id="PS51724"/>
    </source>
</evidence>
<protein>
    <recommendedName>
        <fullName evidence="2">SPOR domain-containing protein</fullName>
    </recommendedName>
</protein>
<feature type="chain" id="PRO_5046963369" description="SPOR domain-containing protein" evidence="1">
    <location>
        <begin position="20"/>
        <end position="134"/>
    </location>
</feature>
<proteinExistence type="predicted"/>
<name>A0ABN8FE58_9BACT</name>
<reference evidence="3" key="1">
    <citation type="submission" date="2021-12" db="EMBL/GenBank/DDBJ databases">
        <authorList>
            <person name="Rodrigo-Torres L."/>
            <person name="Arahal R. D."/>
            <person name="Lucena T."/>
        </authorList>
    </citation>
    <scope>NUCLEOTIDE SEQUENCE</scope>
    <source>
        <strain evidence="3">CECT 8419</strain>
    </source>
</reference>
<gene>
    <name evidence="3" type="ORF">LEM8419_03371</name>
</gene>
<dbReference type="InterPro" id="IPR007730">
    <property type="entry name" value="SPOR-like_dom"/>
</dbReference>
<dbReference type="InterPro" id="IPR036680">
    <property type="entry name" value="SPOR-like_sf"/>
</dbReference>
<keyword evidence="4" id="KW-1185">Reference proteome</keyword>
<evidence type="ECO:0000313" key="4">
    <source>
        <dbReference type="Proteomes" id="UP000837803"/>
    </source>
</evidence>
<evidence type="ECO:0000256" key="1">
    <source>
        <dbReference type="SAM" id="SignalP"/>
    </source>
</evidence>
<feature type="signal peptide" evidence="1">
    <location>
        <begin position="1"/>
        <end position="19"/>
    </location>
</feature>
<dbReference type="EMBL" id="CAKLPZ010000005">
    <property type="protein sequence ID" value="CAH1002492.1"/>
    <property type="molecule type" value="Genomic_DNA"/>
</dbReference>
<dbReference type="RefSeq" id="WP_238752326.1">
    <property type="nucleotide sequence ID" value="NZ_CAKLPZ010000005.1"/>
</dbReference>
<dbReference type="PROSITE" id="PS51724">
    <property type="entry name" value="SPOR"/>
    <property type="match status" value="1"/>
</dbReference>